<evidence type="ECO:0008006" key="3">
    <source>
        <dbReference type="Google" id="ProtNLM"/>
    </source>
</evidence>
<comment type="caution">
    <text evidence="1">The sequence shown here is derived from an EMBL/GenBank/DDBJ whole genome shotgun (WGS) entry which is preliminary data.</text>
</comment>
<evidence type="ECO:0000313" key="2">
    <source>
        <dbReference type="Proteomes" id="UP000815325"/>
    </source>
</evidence>
<name>A0ABQ7GWE3_DUNSA</name>
<accession>A0ABQ7GWE3</accession>
<protein>
    <recommendedName>
        <fullName evidence="3">Encoded protein</fullName>
    </recommendedName>
</protein>
<proteinExistence type="predicted"/>
<keyword evidence="2" id="KW-1185">Reference proteome</keyword>
<dbReference type="Proteomes" id="UP000815325">
    <property type="component" value="Unassembled WGS sequence"/>
</dbReference>
<organism evidence="1 2">
    <name type="scientific">Dunaliella salina</name>
    <name type="common">Green alga</name>
    <name type="synonym">Protococcus salinus</name>
    <dbReference type="NCBI Taxonomy" id="3046"/>
    <lineage>
        <taxon>Eukaryota</taxon>
        <taxon>Viridiplantae</taxon>
        <taxon>Chlorophyta</taxon>
        <taxon>core chlorophytes</taxon>
        <taxon>Chlorophyceae</taxon>
        <taxon>CS clade</taxon>
        <taxon>Chlamydomonadales</taxon>
        <taxon>Dunaliellaceae</taxon>
        <taxon>Dunaliella</taxon>
    </lineage>
</organism>
<reference evidence="1" key="1">
    <citation type="submission" date="2017-08" db="EMBL/GenBank/DDBJ databases">
        <authorList>
            <person name="Polle J.E."/>
            <person name="Barry K."/>
            <person name="Cushman J."/>
            <person name="Schmutz J."/>
            <person name="Tran D."/>
            <person name="Hathwaick L.T."/>
            <person name="Yim W.C."/>
            <person name="Jenkins J."/>
            <person name="Mckie-Krisberg Z.M."/>
            <person name="Prochnik S."/>
            <person name="Lindquist E."/>
            <person name="Dockter R.B."/>
            <person name="Adam C."/>
            <person name="Molina H."/>
            <person name="Bunkerborg J."/>
            <person name="Jin E."/>
            <person name="Buchheim M."/>
            <person name="Magnuson J."/>
        </authorList>
    </citation>
    <scope>NUCLEOTIDE SEQUENCE</scope>
    <source>
        <strain evidence="1">CCAP 19/18</strain>
    </source>
</reference>
<dbReference type="EMBL" id="MU069561">
    <property type="protein sequence ID" value="KAF5838937.1"/>
    <property type="molecule type" value="Genomic_DNA"/>
</dbReference>
<sequence length="117" mass="12429">MLLLLTNVEGVTNSPDGNQFQGFVVQVAMEAILLVTSTNPVEERIKQHMLHGLSNAGGQQLLQRIAPNISPVSAHEAVQLCLGMPLLIRLIGEALASQRLSIQDVRNSAVPPGAGQS</sequence>
<gene>
    <name evidence="1" type="ORF">DUNSADRAFT_1953</name>
</gene>
<evidence type="ECO:0000313" key="1">
    <source>
        <dbReference type="EMBL" id="KAF5838937.1"/>
    </source>
</evidence>